<evidence type="ECO:0000256" key="12">
    <source>
        <dbReference type="ARBA" id="ARBA00029811"/>
    </source>
</evidence>
<dbReference type="Pfam" id="PF17900">
    <property type="entry name" value="Peptidase_M1_N"/>
    <property type="match status" value="1"/>
</dbReference>
<dbReference type="SUPFAM" id="SSF55486">
    <property type="entry name" value="Metalloproteases ('zincins'), catalytic domain"/>
    <property type="match status" value="1"/>
</dbReference>
<dbReference type="STRING" id="71999.KPaMU14_06650"/>
<dbReference type="GO" id="GO:0016020">
    <property type="term" value="C:membrane"/>
    <property type="evidence" value="ECO:0007669"/>
    <property type="project" value="TreeGrafter"/>
</dbReference>
<dbReference type="InterPro" id="IPR042097">
    <property type="entry name" value="Aminopeptidase_N-like_N_sf"/>
</dbReference>
<proteinExistence type="inferred from homology"/>
<dbReference type="InterPro" id="IPR001930">
    <property type="entry name" value="Peptidase_M1"/>
</dbReference>
<dbReference type="Pfam" id="PF01433">
    <property type="entry name" value="Peptidase_M1"/>
    <property type="match status" value="1"/>
</dbReference>
<dbReference type="InterPro" id="IPR024571">
    <property type="entry name" value="ERAP1-like_C_dom"/>
</dbReference>
<dbReference type="PRINTS" id="PR00756">
    <property type="entry name" value="ALADIPTASE"/>
</dbReference>
<evidence type="ECO:0000256" key="3">
    <source>
        <dbReference type="ARBA" id="ARBA00010136"/>
    </source>
</evidence>
<dbReference type="Gene3D" id="2.60.40.1730">
    <property type="entry name" value="tricorn interacting facor f3 domain"/>
    <property type="match status" value="1"/>
</dbReference>
<evidence type="ECO:0000256" key="2">
    <source>
        <dbReference type="ARBA" id="ARBA00001947"/>
    </source>
</evidence>
<evidence type="ECO:0000256" key="5">
    <source>
        <dbReference type="ARBA" id="ARBA00015611"/>
    </source>
</evidence>
<dbReference type="InterPro" id="IPR027268">
    <property type="entry name" value="Peptidase_M4/M1_CTD_sf"/>
</dbReference>
<comment type="cofactor">
    <cofactor evidence="2">
        <name>Zn(2+)</name>
        <dbReference type="ChEBI" id="CHEBI:29105"/>
    </cofactor>
</comment>
<sequence>MPTPSLTRQEAADRTERVHPHRCEVDLDLTGAPDAARRTFPVEVAWTFSFDRADGPDETFLDFTGEVLELEINGRSLSAEEIAAAFAEDRLRLEGLQPQNRVRVRGEALYSRSGEGMHRYTDPQDGEVYLYTQYEPADAHRVMPCFDQPDLRAEWVFRLTAPQQWAARSNGTPISTPAQDGSAATRHEFSPTLPIPAYLTSVLAGPYVSAESSWESSAPQRPQHLPLHLWCRASMAEHLDAEEIFTITRQGLDFFTDLFDMAYPFDTYEQAFVPEYNLGAMENPGLVTFTEDYLFPDGASRQQLAGRANTILHEMAHMWFGDLVAIHWWEDLWLKESFAEFMGAHASVSATQFTEAWAGFAVGRKAWAYRQDALSTTHPIVADVPDVAAAKQNFDGITYAKGAAALKQLVAFVGLEDFTRACRVYFRRHAFGSARLEDFLAVLQESSERDTASWARDWLATTGATVLRLQTHRDPDGALVSASLTPEGTVHDPASERDHQLAVSVWGAAQQPQRTVELTLSGRTAHELPHLAGADGVLVVNDRDLDFAEIVVDQPTREDQLARLSSIPDPMARAVVWSALWTDVRQARLDPEDFVAAVIEHLFVESDEAVFTTVLGQAEEALESYLPARRRPQIRGRLMERVIGQLQAAEPGSDRQRSLASSLARLSHRDGAAHGLTQDLLSGEVVIPGLHLGPALRWSLLTGLVATNHAVDSSILRESERDASRISQIGRARTNAARPTARAKDLAWAEILGHELTNDLLSATIEGFQLGSPDLLAPYRTRYFEVIEPEWSQRSIGMATRLVRGLFPAAADLSPRADPEQDPILRRSGQWLDEHAQADPALRRIVIECRDELARRLRAQAAARP</sequence>
<dbReference type="PANTHER" id="PTHR11533:SF174">
    <property type="entry name" value="PUROMYCIN-SENSITIVE AMINOPEPTIDASE-RELATED"/>
    <property type="match status" value="1"/>
</dbReference>
<evidence type="ECO:0000313" key="18">
    <source>
        <dbReference type="Proteomes" id="UP000009877"/>
    </source>
</evidence>
<dbReference type="GO" id="GO:0006508">
    <property type="term" value="P:proteolysis"/>
    <property type="evidence" value="ECO:0007669"/>
    <property type="project" value="UniProtKB-KW"/>
</dbReference>
<comment type="caution">
    <text evidence="17">The sequence shown here is derived from an EMBL/GenBank/DDBJ whole genome shotgun (WGS) entry which is preliminary data.</text>
</comment>
<comment type="similarity">
    <text evidence="3">Belongs to the peptidase M1 family.</text>
</comment>
<dbReference type="EMBL" id="ANHZ02000021">
    <property type="protein sequence ID" value="EME35774.1"/>
    <property type="molecule type" value="Genomic_DNA"/>
</dbReference>
<evidence type="ECO:0000256" key="9">
    <source>
        <dbReference type="ARBA" id="ARBA00022801"/>
    </source>
</evidence>
<evidence type="ECO:0000256" key="10">
    <source>
        <dbReference type="ARBA" id="ARBA00022833"/>
    </source>
</evidence>
<keyword evidence="9" id="KW-0378">Hydrolase</keyword>
<dbReference type="InterPro" id="IPR050344">
    <property type="entry name" value="Peptidase_M1_aminopeptidases"/>
</dbReference>
<evidence type="ECO:0000256" key="7">
    <source>
        <dbReference type="ARBA" id="ARBA00022670"/>
    </source>
</evidence>
<keyword evidence="11" id="KW-0482">Metalloprotease</keyword>
<evidence type="ECO:0000259" key="14">
    <source>
        <dbReference type="Pfam" id="PF01433"/>
    </source>
</evidence>
<feature type="domain" description="ERAP1-like C-terminal" evidence="15">
    <location>
        <begin position="538"/>
        <end position="853"/>
    </location>
</feature>
<evidence type="ECO:0000256" key="1">
    <source>
        <dbReference type="ARBA" id="ARBA00000098"/>
    </source>
</evidence>
<dbReference type="AlphaFoldDB" id="M2YAV1"/>
<dbReference type="Proteomes" id="UP000009877">
    <property type="component" value="Unassembled WGS sequence"/>
</dbReference>
<dbReference type="GO" id="GO:0042277">
    <property type="term" value="F:peptide binding"/>
    <property type="evidence" value="ECO:0007669"/>
    <property type="project" value="TreeGrafter"/>
</dbReference>
<feature type="domain" description="Peptidase M1 membrane alanine aminopeptidase" evidence="14">
    <location>
        <begin position="247"/>
        <end position="458"/>
    </location>
</feature>
<dbReference type="InterPro" id="IPR014782">
    <property type="entry name" value="Peptidase_M1_dom"/>
</dbReference>
<dbReference type="RefSeq" id="WP_006215550.1">
    <property type="nucleotide sequence ID" value="NZ_ANHZ02000021.1"/>
</dbReference>
<evidence type="ECO:0000313" key="17">
    <source>
        <dbReference type="EMBL" id="EME35774.1"/>
    </source>
</evidence>
<evidence type="ECO:0000256" key="11">
    <source>
        <dbReference type="ARBA" id="ARBA00023049"/>
    </source>
</evidence>
<dbReference type="GO" id="GO:0005615">
    <property type="term" value="C:extracellular space"/>
    <property type="evidence" value="ECO:0007669"/>
    <property type="project" value="TreeGrafter"/>
</dbReference>
<gene>
    <name evidence="17" type="ORF">C884_01324</name>
</gene>
<evidence type="ECO:0000256" key="13">
    <source>
        <dbReference type="ARBA" id="ARBA00031533"/>
    </source>
</evidence>
<dbReference type="PANTHER" id="PTHR11533">
    <property type="entry name" value="PROTEASE M1 ZINC METALLOPROTEASE"/>
    <property type="match status" value="1"/>
</dbReference>
<feature type="domain" description="Aminopeptidase N-like N-terminal" evidence="16">
    <location>
        <begin position="115"/>
        <end position="199"/>
    </location>
</feature>
<organism evidence="17 18">
    <name type="scientific">Kocuria palustris PEL</name>
    <dbReference type="NCBI Taxonomy" id="1236550"/>
    <lineage>
        <taxon>Bacteria</taxon>
        <taxon>Bacillati</taxon>
        <taxon>Actinomycetota</taxon>
        <taxon>Actinomycetes</taxon>
        <taxon>Micrococcales</taxon>
        <taxon>Micrococcaceae</taxon>
        <taxon>Kocuria</taxon>
    </lineage>
</organism>
<comment type="catalytic activity">
    <reaction evidence="1">
        <text>Release of an N-terminal amino acid, Xaa-|-Yaa- from a peptide, amide or arylamide. Xaa is preferably Ala, but may be most amino acids including Pro (slow action). When a terminal hydrophobic residue is followed by a prolyl residue, the two may be released as an intact Xaa-Pro dipeptide.</text>
        <dbReference type="EC" id="3.4.11.2"/>
    </reaction>
</comment>
<dbReference type="InterPro" id="IPR045357">
    <property type="entry name" value="Aminopeptidase_N-like_N"/>
</dbReference>
<evidence type="ECO:0000256" key="8">
    <source>
        <dbReference type="ARBA" id="ARBA00022723"/>
    </source>
</evidence>
<dbReference type="CDD" id="cd09602">
    <property type="entry name" value="M1_APN"/>
    <property type="match status" value="1"/>
</dbReference>
<evidence type="ECO:0000256" key="6">
    <source>
        <dbReference type="ARBA" id="ARBA00022438"/>
    </source>
</evidence>
<name>M2YAV1_9MICC</name>
<keyword evidence="10" id="KW-0862">Zinc</keyword>
<dbReference type="SUPFAM" id="SSF63737">
    <property type="entry name" value="Leukotriene A4 hydrolase N-terminal domain"/>
    <property type="match status" value="1"/>
</dbReference>
<dbReference type="Pfam" id="PF11838">
    <property type="entry name" value="ERAP1_C"/>
    <property type="match status" value="1"/>
</dbReference>
<dbReference type="GO" id="GO:0070006">
    <property type="term" value="F:metalloaminopeptidase activity"/>
    <property type="evidence" value="ECO:0007669"/>
    <property type="project" value="TreeGrafter"/>
</dbReference>
<dbReference type="GO" id="GO:0005737">
    <property type="term" value="C:cytoplasm"/>
    <property type="evidence" value="ECO:0007669"/>
    <property type="project" value="TreeGrafter"/>
</dbReference>
<dbReference type="InterPro" id="IPR012778">
    <property type="entry name" value="Pept_M1_aminopeptidase"/>
</dbReference>
<dbReference type="NCBIfam" id="TIGR02412">
    <property type="entry name" value="pepN_strep_liv"/>
    <property type="match status" value="1"/>
</dbReference>
<accession>M2YAV1</accession>
<keyword evidence="7" id="KW-0645">Protease</keyword>
<evidence type="ECO:0000256" key="4">
    <source>
        <dbReference type="ARBA" id="ARBA00012564"/>
    </source>
</evidence>
<dbReference type="GO" id="GO:0043171">
    <property type="term" value="P:peptide catabolic process"/>
    <property type="evidence" value="ECO:0007669"/>
    <property type="project" value="TreeGrafter"/>
</dbReference>
<reference evidence="17 18" key="1">
    <citation type="journal article" date="2014" name="Genome Announc.">
        <title>Draft Genome Sequence of Kocuria palustris PEL.</title>
        <authorList>
            <person name="Sharma G."/>
            <person name="Khatri I."/>
            <person name="Subramanian S."/>
        </authorList>
    </citation>
    <scope>NUCLEOTIDE SEQUENCE [LARGE SCALE GENOMIC DNA]</scope>
    <source>
        <strain evidence="17 18">PEL</strain>
    </source>
</reference>
<dbReference type="EC" id="3.4.11.2" evidence="4"/>
<evidence type="ECO:0000259" key="16">
    <source>
        <dbReference type="Pfam" id="PF17900"/>
    </source>
</evidence>
<dbReference type="GO" id="GO:0016285">
    <property type="term" value="F:alanyl aminopeptidase activity"/>
    <property type="evidence" value="ECO:0007669"/>
    <property type="project" value="UniProtKB-EC"/>
</dbReference>
<evidence type="ECO:0000259" key="15">
    <source>
        <dbReference type="Pfam" id="PF11838"/>
    </source>
</evidence>
<dbReference type="GO" id="GO:0008270">
    <property type="term" value="F:zinc ion binding"/>
    <property type="evidence" value="ECO:0007669"/>
    <property type="project" value="InterPro"/>
</dbReference>
<dbReference type="Gene3D" id="1.10.390.10">
    <property type="entry name" value="Neutral Protease Domain 2"/>
    <property type="match status" value="1"/>
</dbReference>
<protein>
    <recommendedName>
        <fullName evidence="5">Aminopeptidase N</fullName>
        <ecNumber evidence="4">3.4.11.2</ecNumber>
    </recommendedName>
    <alternativeName>
        <fullName evidence="12">Alanine aminopeptidase</fullName>
    </alternativeName>
    <alternativeName>
        <fullName evidence="13">Lysyl aminopeptidase</fullName>
    </alternativeName>
</protein>
<keyword evidence="8" id="KW-0479">Metal-binding</keyword>
<keyword evidence="18" id="KW-1185">Reference proteome</keyword>
<dbReference type="FunFam" id="1.10.390.10:FF:000004">
    <property type="entry name" value="Aminopeptidase N"/>
    <property type="match status" value="1"/>
</dbReference>
<keyword evidence="6 17" id="KW-0031">Aminopeptidase</keyword>
<dbReference type="MEROPS" id="M01.012"/>